<protein>
    <submittedName>
        <fullName evidence="1">Uncharacterized protein</fullName>
    </submittedName>
</protein>
<organism evidence="1">
    <name type="scientific">marine sediment metagenome</name>
    <dbReference type="NCBI Taxonomy" id="412755"/>
    <lineage>
        <taxon>unclassified sequences</taxon>
        <taxon>metagenomes</taxon>
        <taxon>ecological metagenomes</taxon>
    </lineage>
</organism>
<dbReference type="AlphaFoldDB" id="X1L5V5"/>
<dbReference type="EMBL" id="BARU01049985">
    <property type="protein sequence ID" value="GAH97819.1"/>
    <property type="molecule type" value="Genomic_DNA"/>
</dbReference>
<proteinExistence type="predicted"/>
<feature type="non-terminal residue" evidence="1">
    <location>
        <position position="30"/>
    </location>
</feature>
<feature type="non-terminal residue" evidence="1">
    <location>
        <position position="1"/>
    </location>
</feature>
<accession>X1L5V5</accession>
<sequence length="30" mass="3639">KIIVKYFHPLSSWTWYVIEGERDPEGDILF</sequence>
<comment type="caution">
    <text evidence="1">The sequence shown here is derived from an EMBL/GenBank/DDBJ whole genome shotgun (WGS) entry which is preliminary data.</text>
</comment>
<evidence type="ECO:0000313" key="1">
    <source>
        <dbReference type="EMBL" id="GAH97819.1"/>
    </source>
</evidence>
<reference evidence="1" key="1">
    <citation type="journal article" date="2014" name="Front. Microbiol.">
        <title>High frequency of phylogenetically diverse reductive dehalogenase-homologous genes in deep subseafloor sedimentary metagenomes.</title>
        <authorList>
            <person name="Kawai M."/>
            <person name="Futagami T."/>
            <person name="Toyoda A."/>
            <person name="Takaki Y."/>
            <person name="Nishi S."/>
            <person name="Hori S."/>
            <person name="Arai W."/>
            <person name="Tsubouchi T."/>
            <person name="Morono Y."/>
            <person name="Uchiyama I."/>
            <person name="Ito T."/>
            <person name="Fujiyama A."/>
            <person name="Inagaki F."/>
            <person name="Takami H."/>
        </authorList>
    </citation>
    <scope>NUCLEOTIDE SEQUENCE</scope>
    <source>
        <strain evidence="1">Expedition CK06-06</strain>
    </source>
</reference>
<name>X1L5V5_9ZZZZ</name>
<gene>
    <name evidence="1" type="ORF">S03H2_73158</name>
</gene>